<name>A0A1B9C035_9PROT</name>
<comment type="similarity">
    <text evidence="2 7">Belongs to the phosphohexose mutase family.</text>
</comment>
<dbReference type="RefSeq" id="WP_065412964.1">
    <property type="nucleotide sequence ID" value="NZ_MASQ01000072.1"/>
</dbReference>
<dbReference type="CDD" id="cd03089">
    <property type="entry name" value="PMM_PGM"/>
    <property type="match status" value="1"/>
</dbReference>
<accession>A0A1B9C035</accession>
<keyword evidence="6" id="KW-0413">Isomerase</keyword>
<dbReference type="Pfam" id="PF00408">
    <property type="entry name" value="PGM_PMM_IV"/>
    <property type="match status" value="1"/>
</dbReference>
<dbReference type="InterPro" id="IPR005844">
    <property type="entry name" value="A-D-PHexomutase_a/b/a-I"/>
</dbReference>
<comment type="caution">
    <text evidence="12">The sequence shown here is derived from an EMBL/GenBank/DDBJ whole genome shotgun (WGS) entry which is preliminary data.</text>
</comment>
<feature type="domain" description="Alpha-D-phosphohexomutase C-terminal" evidence="8">
    <location>
        <begin position="394"/>
        <end position="448"/>
    </location>
</feature>
<dbReference type="FunFam" id="3.40.120.10:FF:000001">
    <property type="entry name" value="Phosphoglucosamine mutase"/>
    <property type="match status" value="1"/>
</dbReference>
<dbReference type="InterPro" id="IPR016066">
    <property type="entry name" value="A-D-PHexomutase_CS"/>
</dbReference>
<evidence type="ECO:0000259" key="11">
    <source>
        <dbReference type="Pfam" id="PF02880"/>
    </source>
</evidence>
<evidence type="ECO:0000256" key="2">
    <source>
        <dbReference type="ARBA" id="ARBA00010231"/>
    </source>
</evidence>
<feature type="domain" description="Alpha-D-phosphohexomutase alpha/beta/alpha" evidence="11">
    <location>
        <begin position="257"/>
        <end position="366"/>
    </location>
</feature>
<dbReference type="PANTHER" id="PTHR43771:SF2">
    <property type="entry name" value="PHOSPHOMANNOMUTASE_PHOSPHOGLUCOMUTASE"/>
    <property type="match status" value="1"/>
</dbReference>
<evidence type="ECO:0000256" key="7">
    <source>
        <dbReference type="RuleBase" id="RU004326"/>
    </source>
</evidence>
<evidence type="ECO:0000259" key="8">
    <source>
        <dbReference type="Pfam" id="PF00408"/>
    </source>
</evidence>
<evidence type="ECO:0000259" key="9">
    <source>
        <dbReference type="Pfam" id="PF02878"/>
    </source>
</evidence>
<dbReference type="SUPFAM" id="SSF53738">
    <property type="entry name" value="Phosphoglucomutase, first 3 domains"/>
    <property type="match status" value="3"/>
</dbReference>
<feature type="domain" description="Alpha-D-phosphohexomutase alpha/beta/alpha" evidence="10">
    <location>
        <begin position="154"/>
        <end position="250"/>
    </location>
</feature>
<dbReference type="PROSITE" id="PS00710">
    <property type="entry name" value="PGM_PMM"/>
    <property type="match status" value="1"/>
</dbReference>
<dbReference type="Gene3D" id="3.30.310.50">
    <property type="entry name" value="Alpha-D-phosphohexomutase, C-terminal domain"/>
    <property type="match status" value="1"/>
</dbReference>
<protein>
    <recommendedName>
        <fullName evidence="14">Phosphomannomutase/phosphoglucomutase</fullName>
    </recommendedName>
</protein>
<dbReference type="InterPro" id="IPR005846">
    <property type="entry name" value="A-D-PHexomutase_a/b/a-III"/>
</dbReference>
<comment type="cofactor">
    <cofactor evidence="1">
        <name>Mg(2+)</name>
        <dbReference type="ChEBI" id="CHEBI:18420"/>
    </cofactor>
</comment>
<evidence type="ECO:0000313" key="12">
    <source>
        <dbReference type="EMBL" id="OCB03284.1"/>
    </source>
</evidence>
<dbReference type="Gene3D" id="3.40.120.10">
    <property type="entry name" value="Alpha-D-Glucose-1,6-Bisphosphate, subunit A, domain 3"/>
    <property type="match status" value="3"/>
</dbReference>
<dbReference type="Pfam" id="PF02879">
    <property type="entry name" value="PGM_PMM_II"/>
    <property type="match status" value="1"/>
</dbReference>
<dbReference type="GO" id="GO:0016868">
    <property type="term" value="F:intramolecular phosphotransferase activity"/>
    <property type="evidence" value="ECO:0007669"/>
    <property type="project" value="InterPro"/>
</dbReference>
<dbReference type="AlphaFoldDB" id="A0A1B9C035"/>
<dbReference type="InterPro" id="IPR036900">
    <property type="entry name" value="A-D-PHexomutase_C_sf"/>
</dbReference>
<evidence type="ECO:0000256" key="3">
    <source>
        <dbReference type="ARBA" id="ARBA00022553"/>
    </source>
</evidence>
<reference evidence="12 13" key="1">
    <citation type="submission" date="2016-07" db="EMBL/GenBank/DDBJ databases">
        <title>Draft genome of a psychrotolerant acidophile Acidithiobacillus ferrivorans strain YL15.</title>
        <authorList>
            <person name="Peng T."/>
            <person name="Ma L."/>
            <person name="Nan M."/>
            <person name="An N."/>
            <person name="Wang M."/>
            <person name="Qiu G."/>
            <person name="Zeng W."/>
        </authorList>
    </citation>
    <scope>NUCLEOTIDE SEQUENCE [LARGE SCALE GENOMIC DNA]</scope>
    <source>
        <strain evidence="12 13">YL15</strain>
    </source>
</reference>
<dbReference type="PANTHER" id="PTHR43771">
    <property type="entry name" value="PHOSPHOMANNOMUTASE"/>
    <property type="match status" value="1"/>
</dbReference>
<keyword evidence="3" id="KW-0597">Phosphoprotein</keyword>
<evidence type="ECO:0000256" key="6">
    <source>
        <dbReference type="ARBA" id="ARBA00023235"/>
    </source>
</evidence>
<keyword evidence="5 7" id="KW-0460">Magnesium</keyword>
<dbReference type="Pfam" id="PF02878">
    <property type="entry name" value="PGM_PMM_I"/>
    <property type="match status" value="1"/>
</dbReference>
<dbReference type="InterPro" id="IPR016055">
    <property type="entry name" value="A-D-PHexomutase_a/b/a-I/II/III"/>
</dbReference>
<dbReference type="Proteomes" id="UP000093129">
    <property type="component" value="Unassembled WGS sequence"/>
</dbReference>
<proteinExistence type="inferred from homology"/>
<dbReference type="GO" id="GO:0000287">
    <property type="term" value="F:magnesium ion binding"/>
    <property type="evidence" value="ECO:0007669"/>
    <property type="project" value="InterPro"/>
</dbReference>
<keyword evidence="4 7" id="KW-0479">Metal-binding</keyword>
<dbReference type="Pfam" id="PF02880">
    <property type="entry name" value="PGM_PMM_III"/>
    <property type="match status" value="1"/>
</dbReference>
<evidence type="ECO:0000259" key="10">
    <source>
        <dbReference type="Pfam" id="PF02879"/>
    </source>
</evidence>
<evidence type="ECO:0008006" key="14">
    <source>
        <dbReference type="Google" id="ProtNLM"/>
    </source>
</evidence>
<evidence type="ECO:0000256" key="4">
    <source>
        <dbReference type="ARBA" id="ARBA00022723"/>
    </source>
</evidence>
<dbReference type="InterPro" id="IPR005845">
    <property type="entry name" value="A-D-PHexomutase_a/b/a-II"/>
</dbReference>
<sequence>MNIPADIFRAYDIRGVVDRDLTPELVENLGRVIGSELLARGGRVIAVGRDGRLSGLAFHHALAMGLCSVGCDVLDVGMVPTPVLSFAVQHLRADGGVMVTGSHNPPDYNGFKTVLMGQTLHEEHVQDIYRRLCEQDFASGKVHGQLSQRGVLDAYIQRIVSDVHLAQPLHIGMDCGNGVAGIVAPELFRKLGCVVHGLYVEVDGRFPNHPADPTDEKNLQDLIALIHRNKLDLGLAFDGDGDRLMVVSAHGEVILADRLLMLFARDILPDYPGAPVIYDVKSTSLLPDIIRTAGGKPVMWKTGYSLVKTKMEELDAPVGAELAGHFFFRDRWPGFDDGMYAAARLLEILTKAVKEGLTASNILETLPKLPSTPEQRMAMAEGEPQQLIAVLMREARRLFPGAELITIDGLRVEFADGWALIRASNTQPVLVTRFEAVSVASLERIALCVREVILGVIAHMPHGKRHVGGDIVS</sequence>
<dbReference type="GO" id="GO:0005975">
    <property type="term" value="P:carbohydrate metabolic process"/>
    <property type="evidence" value="ECO:0007669"/>
    <property type="project" value="InterPro"/>
</dbReference>
<dbReference type="PRINTS" id="PR00509">
    <property type="entry name" value="PGMPMM"/>
</dbReference>
<dbReference type="EMBL" id="MASQ01000072">
    <property type="protein sequence ID" value="OCB03284.1"/>
    <property type="molecule type" value="Genomic_DNA"/>
</dbReference>
<gene>
    <name evidence="12" type="ORF">BBC27_08500</name>
</gene>
<evidence type="ECO:0000256" key="5">
    <source>
        <dbReference type="ARBA" id="ARBA00022842"/>
    </source>
</evidence>
<organism evidence="12 13">
    <name type="scientific">Acidithiobacillus ferrivorans</name>
    <dbReference type="NCBI Taxonomy" id="160808"/>
    <lineage>
        <taxon>Bacteria</taxon>
        <taxon>Pseudomonadati</taxon>
        <taxon>Pseudomonadota</taxon>
        <taxon>Acidithiobacillia</taxon>
        <taxon>Acidithiobacillales</taxon>
        <taxon>Acidithiobacillaceae</taxon>
        <taxon>Acidithiobacillus</taxon>
    </lineage>
</organism>
<dbReference type="InterPro" id="IPR005841">
    <property type="entry name" value="Alpha-D-phosphohexomutase_SF"/>
</dbReference>
<evidence type="ECO:0000313" key="13">
    <source>
        <dbReference type="Proteomes" id="UP000093129"/>
    </source>
</evidence>
<feature type="domain" description="Alpha-D-phosphohexomutase alpha/beta/alpha" evidence="9">
    <location>
        <begin position="7"/>
        <end position="137"/>
    </location>
</feature>
<dbReference type="SUPFAM" id="SSF55957">
    <property type="entry name" value="Phosphoglucomutase, C-terminal domain"/>
    <property type="match status" value="1"/>
</dbReference>
<evidence type="ECO:0000256" key="1">
    <source>
        <dbReference type="ARBA" id="ARBA00001946"/>
    </source>
</evidence>
<dbReference type="InterPro" id="IPR005843">
    <property type="entry name" value="A-D-PHexomutase_C"/>
</dbReference>